<keyword evidence="11" id="KW-1185">Reference proteome</keyword>
<organism evidence="10 11">
    <name type="scientific">Chlorobium ferrooxidans DSM 13031</name>
    <dbReference type="NCBI Taxonomy" id="377431"/>
    <lineage>
        <taxon>Bacteria</taxon>
        <taxon>Pseudomonadati</taxon>
        <taxon>Chlorobiota</taxon>
        <taxon>Chlorobiia</taxon>
        <taxon>Chlorobiales</taxon>
        <taxon>Chlorobiaceae</taxon>
        <taxon>Chlorobium/Pelodictyon group</taxon>
        <taxon>Chlorobium</taxon>
    </lineage>
</organism>
<evidence type="ECO:0000313" key="10">
    <source>
        <dbReference type="EMBL" id="EAT59343.1"/>
    </source>
</evidence>
<dbReference type="Pfam" id="PF01960">
    <property type="entry name" value="ArgJ"/>
    <property type="match status" value="1"/>
</dbReference>
<feature type="binding site" evidence="9">
    <location>
        <position position="396"/>
    </location>
    <ligand>
        <name>substrate</name>
    </ligand>
</feature>
<dbReference type="FunFam" id="3.10.20.340:FF:000001">
    <property type="entry name" value="Arginine biosynthesis bifunctional protein ArgJ, chloroplastic"/>
    <property type="match status" value="1"/>
</dbReference>
<evidence type="ECO:0000256" key="1">
    <source>
        <dbReference type="ARBA" id="ARBA00006774"/>
    </source>
</evidence>
<dbReference type="GO" id="GO:0006592">
    <property type="term" value="P:ornithine biosynthetic process"/>
    <property type="evidence" value="ECO:0007669"/>
    <property type="project" value="TreeGrafter"/>
</dbReference>
<evidence type="ECO:0000313" key="11">
    <source>
        <dbReference type="Proteomes" id="UP000004162"/>
    </source>
</evidence>
<keyword evidence="5 9" id="KW-0808">Transferase</keyword>
<feature type="site" description="Cleavage; by autolysis" evidence="9">
    <location>
        <begin position="189"/>
        <end position="190"/>
    </location>
</feature>
<comment type="caution">
    <text evidence="10">The sequence shown here is derived from an EMBL/GenBank/DDBJ whole genome shotgun (WGS) entry which is preliminary data.</text>
</comment>
<dbReference type="InterPro" id="IPR002813">
    <property type="entry name" value="Arg_biosynth_ArgJ"/>
</dbReference>
<dbReference type="EMBL" id="AASE01000005">
    <property type="protein sequence ID" value="EAT59343.1"/>
    <property type="molecule type" value="Genomic_DNA"/>
</dbReference>
<dbReference type="NCBIfam" id="TIGR00120">
    <property type="entry name" value="ArgJ"/>
    <property type="match status" value="1"/>
</dbReference>
<dbReference type="RefSeq" id="WP_006365999.1">
    <property type="nucleotide sequence ID" value="NZ_AASE01000005.1"/>
</dbReference>
<dbReference type="MEROPS" id="T05.002"/>
<dbReference type="GO" id="GO:0006526">
    <property type="term" value="P:L-arginine biosynthetic process"/>
    <property type="evidence" value="ECO:0007669"/>
    <property type="project" value="UniProtKB-UniRule"/>
</dbReference>
<comment type="catalytic activity">
    <reaction evidence="8 9">
        <text>N(2)-acetyl-L-ornithine + L-glutamate = N-acetyl-L-glutamate + L-ornithine</text>
        <dbReference type="Rhea" id="RHEA:15349"/>
        <dbReference type="ChEBI" id="CHEBI:29985"/>
        <dbReference type="ChEBI" id="CHEBI:44337"/>
        <dbReference type="ChEBI" id="CHEBI:46911"/>
        <dbReference type="ChEBI" id="CHEBI:57805"/>
        <dbReference type="EC" id="2.3.1.35"/>
    </reaction>
</comment>
<dbReference type="GO" id="GO:0004358">
    <property type="term" value="F:L-glutamate N-acetyltransferase activity, acting on acetyl-L-ornithine as donor"/>
    <property type="evidence" value="ECO:0007669"/>
    <property type="project" value="UniProtKB-UniRule"/>
</dbReference>
<dbReference type="AlphaFoldDB" id="Q0YSP1"/>
<keyword evidence="3 9" id="KW-0055">Arginine biosynthesis</keyword>
<feature type="chain" id="PRO_5023539771" description="Arginine biosynthesis bifunctional protein ArgJ alpha chain" evidence="9">
    <location>
        <begin position="1"/>
        <end position="189"/>
    </location>
</feature>
<dbReference type="EC" id="2.3.1.1" evidence="9"/>
<keyword evidence="4 9" id="KW-0028">Amino-acid biosynthesis</keyword>
<feature type="binding site" evidence="9">
    <location>
        <position position="190"/>
    </location>
    <ligand>
        <name>substrate</name>
    </ligand>
</feature>
<comment type="pathway">
    <text evidence="9">Amino-acid biosynthesis; L-arginine biosynthesis; L-ornithine and N-acetyl-L-glutamate from L-glutamate and N(2)-acetyl-L-ornithine (cyclic): step 1/1.</text>
</comment>
<dbReference type="Proteomes" id="UP000004162">
    <property type="component" value="Unassembled WGS sequence"/>
</dbReference>
<comment type="pathway">
    <text evidence="9">Amino-acid biosynthesis; L-arginine biosynthesis; N(2)-acetyl-L-ornithine from L-glutamate: step 1/4.</text>
</comment>
<dbReference type="GO" id="GO:0004042">
    <property type="term" value="F:L-glutamate N-acetyltransferase activity"/>
    <property type="evidence" value="ECO:0007669"/>
    <property type="project" value="UniProtKB-UniRule"/>
</dbReference>
<evidence type="ECO:0000256" key="6">
    <source>
        <dbReference type="ARBA" id="ARBA00022813"/>
    </source>
</evidence>
<comment type="similarity">
    <text evidence="1 9">Belongs to the ArgJ family.</text>
</comment>
<evidence type="ECO:0000256" key="2">
    <source>
        <dbReference type="ARBA" id="ARBA00011475"/>
    </source>
</evidence>
<dbReference type="InterPro" id="IPR016117">
    <property type="entry name" value="ArgJ-like_dom_sf"/>
</dbReference>
<feature type="binding site" evidence="9">
    <location>
        <position position="401"/>
    </location>
    <ligand>
        <name>substrate</name>
    </ligand>
</feature>
<keyword evidence="6 9" id="KW-0068">Autocatalytic cleavage</keyword>
<dbReference type="PANTHER" id="PTHR23100">
    <property type="entry name" value="ARGININE BIOSYNTHESIS BIFUNCTIONAL PROTEIN ARGJ"/>
    <property type="match status" value="1"/>
</dbReference>
<dbReference type="EC" id="2.3.1.35" evidence="9"/>
<feature type="binding site" evidence="9">
    <location>
        <position position="274"/>
    </location>
    <ligand>
        <name>substrate</name>
    </ligand>
</feature>
<evidence type="ECO:0000256" key="5">
    <source>
        <dbReference type="ARBA" id="ARBA00022679"/>
    </source>
</evidence>
<feature type="chain" id="PRO_5023539772" description="Arginine biosynthesis bifunctional protein ArgJ beta chain" evidence="9">
    <location>
        <begin position="190"/>
        <end position="401"/>
    </location>
</feature>
<dbReference type="SUPFAM" id="SSF56266">
    <property type="entry name" value="DmpA/ArgJ-like"/>
    <property type="match status" value="1"/>
</dbReference>
<feature type="binding site" evidence="9">
    <location>
        <position position="179"/>
    </location>
    <ligand>
        <name>substrate</name>
    </ligand>
</feature>
<proteinExistence type="inferred from homology"/>
<keyword evidence="9" id="KW-0511">Multifunctional enzyme</keyword>
<dbReference type="PANTHER" id="PTHR23100:SF0">
    <property type="entry name" value="ARGININE BIOSYNTHESIS BIFUNCTIONAL PROTEIN ARGJ, MITOCHONDRIAL"/>
    <property type="match status" value="1"/>
</dbReference>
<dbReference type="InterPro" id="IPR042195">
    <property type="entry name" value="ArgJ_beta_C"/>
</dbReference>
<dbReference type="NCBIfam" id="NF003802">
    <property type="entry name" value="PRK05388.1"/>
    <property type="match status" value="1"/>
</dbReference>
<keyword evidence="7 9" id="KW-0012">Acyltransferase</keyword>
<protein>
    <recommendedName>
        <fullName evidence="9">Arginine biosynthesis bifunctional protein ArgJ</fullName>
    </recommendedName>
    <domain>
        <recommendedName>
            <fullName evidence="9">Glutamate N-acetyltransferase</fullName>
            <ecNumber evidence="9">2.3.1.35</ecNumber>
        </recommendedName>
        <alternativeName>
            <fullName evidence="9">Ornithine acetyltransferase</fullName>
            <shortName evidence="9">OATase</shortName>
        </alternativeName>
        <alternativeName>
            <fullName evidence="9">Ornithine transacetylase</fullName>
        </alternativeName>
    </domain>
    <domain>
        <recommendedName>
            <fullName evidence="9">Amino-acid acetyltransferase</fullName>
            <ecNumber evidence="9">2.3.1.1</ecNumber>
        </recommendedName>
        <alternativeName>
            <fullName evidence="9">N-acetylglutamate synthase</fullName>
            <shortName evidence="9">AGSase</shortName>
        </alternativeName>
    </domain>
    <component>
        <recommendedName>
            <fullName evidence="9">Arginine biosynthesis bifunctional protein ArgJ alpha chain</fullName>
        </recommendedName>
    </component>
    <component>
        <recommendedName>
            <fullName evidence="9">Arginine biosynthesis bifunctional protein ArgJ beta chain</fullName>
        </recommendedName>
    </component>
</protein>
<name>Q0YSP1_9CHLB</name>
<dbReference type="HAMAP" id="MF_01106">
    <property type="entry name" value="ArgJ"/>
    <property type="match status" value="1"/>
</dbReference>
<reference evidence="10 11" key="2">
    <citation type="submission" date="2006-07" db="EMBL/GenBank/DDBJ databases">
        <title>Sequencing of the draft genome and assembly of Chlorobium ferroxidans DSM 13031.</title>
        <authorList>
            <consortium name="US DOE Joint Genome Institute (JGI-PGF)"/>
            <person name="Copeland A."/>
            <person name="Lucas S."/>
            <person name="Lapidus A."/>
            <person name="Barry K."/>
            <person name="Glavina del Rio T."/>
            <person name="Dalin E."/>
            <person name="Tice H."/>
            <person name="Bruce D."/>
            <person name="Pitluck S."/>
            <person name="Richardson P."/>
        </authorList>
    </citation>
    <scope>NUCLEOTIDE SEQUENCE [LARGE SCALE GENOMIC DNA]</scope>
    <source>
        <strain evidence="10 11">DSM 13031</strain>
    </source>
</reference>
<feature type="site" description="Involved in the stabilization of negative charge on the oxyanion by the formation of the oxyanion hole" evidence="9">
    <location>
        <position position="117"/>
    </location>
</feature>
<accession>Q0YSP1</accession>
<comment type="subcellular location">
    <subcellularLocation>
        <location evidence="9">Cytoplasm</location>
    </subcellularLocation>
</comment>
<gene>
    <name evidence="9" type="primary">argJ</name>
    <name evidence="10" type="ORF">CferDRAFT_1491</name>
</gene>
<feature type="active site" description="Nucleophile" evidence="9">
    <location>
        <position position="190"/>
    </location>
</feature>
<dbReference type="Gene3D" id="3.10.20.340">
    <property type="entry name" value="ArgJ beta chain, C-terminal domain"/>
    <property type="match status" value="1"/>
</dbReference>
<feature type="binding site" evidence="9">
    <location>
        <position position="153"/>
    </location>
    <ligand>
        <name>substrate</name>
    </ligand>
</feature>
<dbReference type="FunFam" id="3.60.70.12:FF:000001">
    <property type="entry name" value="Arginine biosynthesis bifunctional protein ArgJ, chloroplastic"/>
    <property type="match status" value="1"/>
</dbReference>
<reference evidence="10 11" key="1">
    <citation type="submission" date="2006-07" db="EMBL/GenBank/DDBJ databases">
        <title>Annotation of the draft genome assembly of Chlorobium ferroxidans DSM 13031.</title>
        <authorList>
            <consortium name="US DOE Joint Genome Institute (JGI-ORNL)"/>
            <person name="Larimer F."/>
            <person name="Land M."/>
            <person name="Hauser L."/>
        </authorList>
    </citation>
    <scope>NUCLEOTIDE SEQUENCE [LARGE SCALE GENOMIC DNA]</scope>
    <source>
        <strain evidence="10 11">DSM 13031</strain>
    </source>
</reference>
<comment type="subunit">
    <text evidence="2 9">Heterotetramer of two alpha and two beta chains.</text>
</comment>
<feature type="site" description="Involved in the stabilization of negative charge on the oxyanion by the formation of the oxyanion hole" evidence="9">
    <location>
        <position position="116"/>
    </location>
</feature>
<evidence type="ECO:0000256" key="8">
    <source>
        <dbReference type="ARBA" id="ARBA00049439"/>
    </source>
</evidence>
<dbReference type="GO" id="GO:0005737">
    <property type="term" value="C:cytoplasm"/>
    <property type="evidence" value="ECO:0007669"/>
    <property type="project" value="UniProtKB-SubCell"/>
</dbReference>
<evidence type="ECO:0000256" key="3">
    <source>
        <dbReference type="ARBA" id="ARBA00022571"/>
    </source>
</evidence>
<dbReference type="UniPathway" id="UPA00068">
    <property type="reaction ID" value="UER00106"/>
</dbReference>
<evidence type="ECO:0000256" key="7">
    <source>
        <dbReference type="ARBA" id="ARBA00023315"/>
    </source>
</evidence>
<evidence type="ECO:0000256" key="4">
    <source>
        <dbReference type="ARBA" id="ARBA00022605"/>
    </source>
</evidence>
<dbReference type="Gene3D" id="3.60.70.12">
    <property type="entry name" value="L-amino peptidase D-ALA esterase/amidase"/>
    <property type="match status" value="1"/>
</dbReference>
<evidence type="ECO:0000256" key="9">
    <source>
        <dbReference type="HAMAP-Rule" id="MF_01106"/>
    </source>
</evidence>
<dbReference type="OrthoDB" id="9804242at2"/>
<comment type="function">
    <text evidence="9">Catalyzes two activities which are involved in the cyclic version of arginine biosynthesis: the synthesis of N-acetylglutamate from glutamate and acetyl-CoA as the acetyl donor, and of ornithine by transacetylation between N(2)-acetylornithine and glutamate.</text>
</comment>
<dbReference type="CDD" id="cd02152">
    <property type="entry name" value="OAT"/>
    <property type="match status" value="1"/>
</dbReference>
<sequence>MPGEMAGGVGFWPEGFSSGAVCAGIKYDRNDMILLAADAPANAAAVFTTNLCCAAPVTLCRTHLKQASSSIRAIVCNSGNANAATGEQGMQDARAMAGAVAAELAVKPEEVLVASTGVIGQLLPMERVLCGISDLSSKLDRNSGIAAAEAIMTTDTFPKFFSLDVKVSGGTLRLSGIAKGSGMIAPNMATMLAFLCTDAAISPSLLQHALEGANRKSFNAITVDGDTSTNDMAAILASGTGPEIRAESRDYELFSEALEALMTFLAKLIVIDGEGATKFVEITVTGATDNHDAELAARTVAESSLVKTAIHGEDANWGRIIAAAGRSGACFNQDDLELSFDSLTVLKPGFIADFSEEEASAIMAKDAFTITLRLGDGPGHATMWSCDLSKEYVDINGSYRS</sequence>
<comment type="catalytic activity">
    <reaction evidence="9">
        <text>L-glutamate + acetyl-CoA = N-acetyl-L-glutamate + CoA + H(+)</text>
        <dbReference type="Rhea" id="RHEA:24292"/>
        <dbReference type="ChEBI" id="CHEBI:15378"/>
        <dbReference type="ChEBI" id="CHEBI:29985"/>
        <dbReference type="ChEBI" id="CHEBI:44337"/>
        <dbReference type="ChEBI" id="CHEBI:57287"/>
        <dbReference type="ChEBI" id="CHEBI:57288"/>
        <dbReference type="EC" id="2.3.1.1"/>
    </reaction>
</comment>
<keyword evidence="9" id="KW-0963">Cytoplasm</keyword>